<dbReference type="Gene3D" id="3.40.50.2300">
    <property type="match status" value="1"/>
</dbReference>
<dbReference type="Gene3D" id="6.10.250.690">
    <property type="match status" value="1"/>
</dbReference>
<dbReference type="PROSITE" id="PS50110">
    <property type="entry name" value="RESPONSE_REGULATORY"/>
    <property type="match status" value="1"/>
</dbReference>
<dbReference type="InterPro" id="IPR039420">
    <property type="entry name" value="WalR-like"/>
</dbReference>
<evidence type="ECO:0000313" key="10">
    <source>
        <dbReference type="EMBL" id="MFK2919476.1"/>
    </source>
</evidence>
<dbReference type="RefSeq" id="WP_379984485.1">
    <property type="nucleotide sequence ID" value="NZ_JADIKD010000012.1"/>
</dbReference>
<evidence type="ECO:0000259" key="8">
    <source>
        <dbReference type="PROSITE" id="PS50110"/>
    </source>
</evidence>
<evidence type="ECO:0000259" key="9">
    <source>
        <dbReference type="PROSITE" id="PS51755"/>
    </source>
</evidence>
<dbReference type="SMART" id="SM00448">
    <property type="entry name" value="REC"/>
    <property type="match status" value="1"/>
</dbReference>
<keyword evidence="2" id="KW-0902">Two-component regulatory system</keyword>
<protein>
    <submittedName>
        <fullName evidence="10">Response regulator</fullName>
    </submittedName>
</protein>
<dbReference type="SMART" id="SM00862">
    <property type="entry name" value="Trans_reg_C"/>
    <property type="match status" value="1"/>
</dbReference>
<proteinExistence type="predicted"/>
<feature type="modified residue" description="4-aspartylphosphate" evidence="6">
    <location>
        <position position="65"/>
    </location>
</feature>
<dbReference type="EMBL" id="JADIKD010000012">
    <property type="protein sequence ID" value="MFK2919476.1"/>
    <property type="molecule type" value="Genomic_DNA"/>
</dbReference>
<dbReference type="InterPro" id="IPR016032">
    <property type="entry name" value="Sig_transdc_resp-reg_C-effctor"/>
</dbReference>
<dbReference type="InterPro" id="IPR011006">
    <property type="entry name" value="CheY-like_superfamily"/>
</dbReference>
<feature type="DNA-binding region" description="OmpR/PhoB-type" evidence="7">
    <location>
        <begin position="146"/>
        <end position="246"/>
    </location>
</feature>
<name>A0ABW8KBA8_9GAMM</name>
<dbReference type="Gene3D" id="1.10.10.10">
    <property type="entry name" value="Winged helix-like DNA-binding domain superfamily/Winged helix DNA-binding domain"/>
    <property type="match status" value="1"/>
</dbReference>
<accession>A0ABW8KBA8</accession>
<organism evidence="10 11">
    <name type="scientific">Dyella koreensis</name>
    <dbReference type="NCBI Taxonomy" id="311235"/>
    <lineage>
        <taxon>Bacteria</taxon>
        <taxon>Pseudomonadati</taxon>
        <taxon>Pseudomonadota</taxon>
        <taxon>Gammaproteobacteria</taxon>
        <taxon>Lysobacterales</taxon>
        <taxon>Rhodanobacteraceae</taxon>
        <taxon>Dyella</taxon>
    </lineage>
</organism>
<dbReference type="SUPFAM" id="SSF46894">
    <property type="entry name" value="C-terminal effector domain of the bipartite response regulators"/>
    <property type="match status" value="1"/>
</dbReference>
<dbReference type="CDD" id="cd00383">
    <property type="entry name" value="trans_reg_C"/>
    <property type="match status" value="1"/>
</dbReference>
<keyword evidence="3" id="KW-0805">Transcription regulation</keyword>
<evidence type="ECO:0000256" key="7">
    <source>
        <dbReference type="PROSITE-ProRule" id="PRU01091"/>
    </source>
</evidence>
<evidence type="ECO:0000256" key="2">
    <source>
        <dbReference type="ARBA" id="ARBA00023012"/>
    </source>
</evidence>
<dbReference type="InterPro" id="IPR036388">
    <property type="entry name" value="WH-like_DNA-bd_sf"/>
</dbReference>
<dbReference type="PANTHER" id="PTHR48111">
    <property type="entry name" value="REGULATOR OF RPOS"/>
    <property type="match status" value="1"/>
</dbReference>
<dbReference type="PROSITE" id="PS51755">
    <property type="entry name" value="OMPR_PHOB"/>
    <property type="match status" value="1"/>
</dbReference>
<evidence type="ECO:0000313" key="11">
    <source>
        <dbReference type="Proteomes" id="UP001620408"/>
    </source>
</evidence>
<keyword evidence="4 7" id="KW-0238">DNA-binding</keyword>
<dbReference type="InterPro" id="IPR001867">
    <property type="entry name" value="OmpR/PhoB-type_DNA-bd"/>
</dbReference>
<reference evidence="10 11" key="1">
    <citation type="submission" date="2020-10" db="EMBL/GenBank/DDBJ databases">
        <title>Phylogeny of dyella-like bacteria.</title>
        <authorList>
            <person name="Fu J."/>
        </authorList>
    </citation>
    <scope>NUCLEOTIDE SEQUENCE [LARGE SCALE GENOMIC DNA]</scope>
    <source>
        <strain evidence="10 11">BB4</strain>
    </source>
</reference>
<evidence type="ECO:0000256" key="5">
    <source>
        <dbReference type="ARBA" id="ARBA00023163"/>
    </source>
</evidence>
<keyword evidence="1 6" id="KW-0597">Phosphoprotein</keyword>
<evidence type="ECO:0000256" key="6">
    <source>
        <dbReference type="PROSITE-ProRule" id="PRU00169"/>
    </source>
</evidence>
<sequence>MSVESFESANGSRPTRLLVVEDDPEISTLVNRYLTSQGFEVIVAANGTMLRNTLAVTAVDLVLLDLGLPGEDGFALTRYLHEHWQGPVIIVSGRGESIDRVVGLELGADDYVTKPFELRELLARIRSVLRRSAGRAPPKAPPGDSPSALHFAGYRLDPGSRLLTGPEGQEVPLTTGEFDLLQLFLDHPNRVLSRNDIMTHIHGRDAGPYDRAIDVQISRLRRKIDADPTRPALFKSIRGAGYMFTERVKRA</sequence>
<dbReference type="Pfam" id="PF00072">
    <property type="entry name" value="Response_reg"/>
    <property type="match status" value="1"/>
</dbReference>
<gene>
    <name evidence="10" type="ORF">ISS97_19595</name>
</gene>
<evidence type="ECO:0000256" key="1">
    <source>
        <dbReference type="ARBA" id="ARBA00022553"/>
    </source>
</evidence>
<dbReference type="Pfam" id="PF00486">
    <property type="entry name" value="Trans_reg_C"/>
    <property type="match status" value="1"/>
</dbReference>
<dbReference type="Proteomes" id="UP001620408">
    <property type="component" value="Unassembled WGS sequence"/>
</dbReference>
<keyword evidence="5" id="KW-0804">Transcription</keyword>
<evidence type="ECO:0000256" key="4">
    <source>
        <dbReference type="ARBA" id="ARBA00023125"/>
    </source>
</evidence>
<feature type="domain" description="Response regulatory" evidence="8">
    <location>
        <begin position="16"/>
        <end position="129"/>
    </location>
</feature>
<feature type="domain" description="OmpR/PhoB-type" evidence="9">
    <location>
        <begin position="146"/>
        <end position="246"/>
    </location>
</feature>
<dbReference type="SUPFAM" id="SSF52172">
    <property type="entry name" value="CheY-like"/>
    <property type="match status" value="1"/>
</dbReference>
<dbReference type="PANTHER" id="PTHR48111:SF4">
    <property type="entry name" value="DNA-BINDING DUAL TRANSCRIPTIONAL REGULATOR OMPR"/>
    <property type="match status" value="1"/>
</dbReference>
<dbReference type="InterPro" id="IPR001789">
    <property type="entry name" value="Sig_transdc_resp-reg_receiver"/>
</dbReference>
<comment type="caution">
    <text evidence="10">The sequence shown here is derived from an EMBL/GenBank/DDBJ whole genome shotgun (WGS) entry which is preliminary data.</text>
</comment>
<evidence type="ECO:0000256" key="3">
    <source>
        <dbReference type="ARBA" id="ARBA00023015"/>
    </source>
</evidence>
<keyword evidence="11" id="KW-1185">Reference proteome</keyword>